<dbReference type="Gene3D" id="2.70.170.10">
    <property type="entry name" value="Neurotransmitter-gated ion-channel ligand-binding domain"/>
    <property type="match status" value="1"/>
</dbReference>
<dbReference type="InterPro" id="IPR006029">
    <property type="entry name" value="Neurotrans-gated_channel_TM"/>
</dbReference>
<name>A0A4X1W8D7_PIG</name>
<keyword evidence="11 12" id="KW-0407">Ion channel</keyword>
<feature type="transmembrane region" description="Helical" evidence="12">
    <location>
        <begin position="540"/>
        <end position="560"/>
    </location>
</feature>
<feature type="domain" description="Neurotransmitter-gated ion-channel transmembrane" evidence="15">
    <location>
        <begin position="370"/>
        <end position="481"/>
    </location>
</feature>
<feature type="domain" description="Neurotransmitter-gated ion-channel ligand-binding" evidence="14">
    <location>
        <begin position="20"/>
        <end position="161"/>
    </location>
</feature>
<comment type="similarity">
    <text evidence="12">Belongs to the ligand-gated ion channel (TC 1.A.9) family.</text>
</comment>
<feature type="transmembrane region" description="Helical" evidence="12">
    <location>
        <begin position="427"/>
        <end position="446"/>
    </location>
</feature>
<keyword evidence="8 12" id="KW-0472">Membrane</keyword>
<dbReference type="InterPro" id="IPR018000">
    <property type="entry name" value="Neurotransmitter_ion_chnl_CS"/>
</dbReference>
<dbReference type="InterPro" id="IPR006201">
    <property type="entry name" value="Neur_channel"/>
</dbReference>
<dbReference type="InterPro" id="IPR006028">
    <property type="entry name" value="GABAA/Glycine_rcpt"/>
</dbReference>
<proteinExistence type="inferred from homology"/>
<protein>
    <submittedName>
        <fullName evidence="16">Gamma-aminobutyric acid type A receptor subunit delta</fullName>
    </submittedName>
</protein>
<dbReference type="PANTHER" id="PTHR18945">
    <property type="entry name" value="NEUROTRANSMITTER GATED ION CHANNEL"/>
    <property type="match status" value="1"/>
</dbReference>
<evidence type="ECO:0000259" key="14">
    <source>
        <dbReference type="Pfam" id="PF02931"/>
    </source>
</evidence>
<sequence>MNDIGDYVGSNLEISWLPNLDGLMEGYARNFRPGIGGPPVNVALAIEVASIDHISEVNMEYTMTVFLHQSWRDSRLSYNHTNETLGLDSRFVDKLWLPDTFIVNAKSAWFHDVTVENKLIRLQPDGVILYSIRITSTVACDMDLAKYPLDEQECMLHLESCECPASVGREGGGAPAASPARGQGGTWGGCEPQGLKLKAEGAATLSRPALLPRSPPGRLAPDPTRHPSASLGPQGSSRGHQQGWLALLPAFLAFAPAKVPAWPQAPSLLAGSSRAVPACVRGRGAGGRRALLPVCGLPADGYSSEDIVYYWSENQEQIHGLDQLQLAQFTITSYRFSTELMNFKSAGQFPRLSLAFHLRRNRGVHIIQSYMPSILLVAMSWVSFWISQAAVPARVSLGITTVLTMTTLMVSARSSLPRASAIKALDVYFWICYVFVFAALVEYAFAHFNADYRKKQKAKAKVKEQRAEMDVRSAIVLFSLSAAGVTQELAVSRRQCRVPGNLMGSYRSMEVETGETKKQGGGRGGLRALFKPIDADTIDVYARAVFPAAFAAVNVIYWAAYTM</sequence>
<evidence type="ECO:0000256" key="1">
    <source>
        <dbReference type="ARBA" id="ARBA00004651"/>
    </source>
</evidence>
<evidence type="ECO:0000259" key="15">
    <source>
        <dbReference type="Pfam" id="PF02932"/>
    </source>
</evidence>
<dbReference type="AlphaFoldDB" id="A0A4X1W8D7"/>
<dbReference type="Gene3D" id="1.20.58.390">
    <property type="entry name" value="Neurotransmitter-gated ion-channel transmembrane domain"/>
    <property type="match status" value="1"/>
</dbReference>
<feature type="transmembrane region" description="Helical" evidence="12">
    <location>
        <begin position="393"/>
        <end position="412"/>
    </location>
</feature>
<feature type="compositionally biased region" description="Low complexity" evidence="13">
    <location>
        <begin position="206"/>
        <end position="221"/>
    </location>
</feature>
<dbReference type="GO" id="GO:0004890">
    <property type="term" value="F:GABA-A receptor activity"/>
    <property type="evidence" value="ECO:0007669"/>
    <property type="project" value="InterPro"/>
</dbReference>
<keyword evidence="4 12" id="KW-0812">Transmembrane</keyword>
<dbReference type="PRINTS" id="PR00252">
    <property type="entry name" value="NRIONCHANNEL"/>
</dbReference>
<evidence type="ECO:0000313" key="17">
    <source>
        <dbReference type="Proteomes" id="UP000314985"/>
    </source>
</evidence>
<dbReference type="InterPro" id="IPR036719">
    <property type="entry name" value="Neuro-gated_channel_TM_sf"/>
</dbReference>
<dbReference type="CDD" id="cd19055">
    <property type="entry name" value="LGIC_TM_GABAAR_delta"/>
    <property type="match status" value="1"/>
</dbReference>
<evidence type="ECO:0000256" key="5">
    <source>
        <dbReference type="ARBA" id="ARBA00022729"/>
    </source>
</evidence>
<dbReference type="SUPFAM" id="SSF63712">
    <property type="entry name" value="Nicotinic receptor ligand binding domain-like"/>
    <property type="match status" value="1"/>
</dbReference>
<evidence type="ECO:0000256" key="8">
    <source>
        <dbReference type="ARBA" id="ARBA00023136"/>
    </source>
</evidence>
<dbReference type="GO" id="GO:0005886">
    <property type="term" value="C:plasma membrane"/>
    <property type="evidence" value="ECO:0007669"/>
    <property type="project" value="UniProtKB-SubCell"/>
</dbReference>
<keyword evidence="7 12" id="KW-0406">Ion transport</keyword>
<reference evidence="16" key="2">
    <citation type="submission" date="2025-08" db="UniProtKB">
        <authorList>
            <consortium name="Ensembl"/>
        </authorList>
    </citation>
    <scope>IDENTIFICATION</scope>
</reference>
<dbReference type="Pfam" id="PF02932">
    <property type="entry name" value="Neur_chan_memb"/>
    <property type="match status" value="1"/>
</dbReference>
<evidence type="ECO:0000256" key="4">
    <source>
        <dbReference type="ARBA" id="ARBA00022692"/>
    </source>
</evidence>
<feature type="region of interest" description="Disordered" evidence="13">
    <location>
        <begin position="168"/>
        <end position="193"/>
    </location>
</feature>
<dbReference type="PRINTS" id="PR01722">
    <property type="entry name" value="GABAARDELTA"/>
</dbReference>
<feature type="compositionally biased region" description="Polar residues" evidence="13">
    <location>
        <begin position="231"/>
        <end position="240"/>
    </location>
</feature>
<dbReference type="Proteomes" id="UP000314985">
    <property type="component" value="Chromosome 6"/>
</dbReference>
<reference evidence="16 17" key="1">
    <citation type="submission" date="2017-08" db="EMBL/GenBank/DDBJ databases">
        <title>USMARCv1.0.</title>
        <authorList>
            <person name="Hannum G.I."/>
            <person name="Koren S."/>
            <person name="Schroeder S.G."/>
            <person name="Chin S.C."/>
            <person name="Nonneman D.J."/>
            <person name="Becker S.A."/>
            <person name="Rosen B.D."/>
            <person name="Bickhart D.M."/>
            <person name="Putnam N.H."/>
            <person name="Green R.E."/>
            <person name="Tuggle C.K."/>
            <person name="Liu H."/>
            <person name="Rohrer G.A."/>
            <person name="Warr A."/>
            <person name="Hall R."/>
            <person name="Kim K."/>
            <person name="Hume D.A."/>
            <person name="Talbot R."/>
            <person name="Chow W."/>
            <person name="Howe K."/>
            <person name="Schwartz A.S."/>
            <person name="Watson M."/>
            <person name="Archibald A.L."/>
            <person name="Phillippy A.M."/>
            <person name="Smith T.P.L."/>
        </authorList>
    </citation>
    <scope>NUCLEOTIDE SEQUENCE [LARGE SCALE GENOMIC DNA]</scope>
</reference>
<evidence type="ECO:0000256" key="2">
    <source>
        <dbReference type="ARBA" id="ARBA00022448"/>
    </source>
</evidence>
<dbReference type="PRINTS" id="PR00253">
    <property type="entry name" value="GABAARECEPTR"/>
</dbReference>
<dbReference type="GO" id="GO:0005230">
    <property type="term" value="F:extracellular ligand-gated monoatomic ion channel activity"/>
    <property type="evidence" value="ECO:0007669"/>
    <property type="project" value="InterPro"/>
</dbReference>
<accession>A0A4X1W8D7</accession>
<keyword evidence="10" id="KW-0868">Chloride</keyword>
<dbReference type="GO" id="GO:0034707">
    <property type="term" value="C:chloride channel complex"/>
    <property type="evidence" value="ECO:0007669"/>
    <property type="project" value="UniProtKB-KW"/>
</dbReference>
<dbReference type="InterPro" id="IPR008098">
    <property type="entry name" value="GABAAd_rcpt"/>
</dbReference>
<evidence type="ECO:0000256" key="6">
    <source>
        <dbReference type="ARBA" id="ARBA00022989"/>
    </source>
</evidence>
<evidence type="ECO:0000256" key="11">
    <source>
        <dbReference type="ARBA" id="ARBA00023303"/>
    </source>
</evidence>
<gene>
    <name evidence="16" type="primary">GABRD</name>
</gene>
<dbReference type="SUPFAM" id="SSF90112">
    <property type="entry name" value="Neurotransmitter-gated ion-channel transmembrane pore"/>
    <property type="match status" value="1"/>
</dbReference>
<keyword evidence="6 12" id="KW-1133">Transmembrane helix</keyword>
<organism evidence="16 17">
    <name type="scientific">Sus scrofa</name>
    <name type="common">Pig</name>
    <dbReference type="NCBI Taxonomy" id="9823"/>
    <lineage>
        <taxon>Eukaryota</taxon>
        <taxon>Metazoa</taxon>
        <taxon>Chordata</taxon>
        <taxon>Craniata</taxon>
        <taxon>Vertebrata</taxon>
        <taxon>Euteleostomi</taxon>
        <taxon>Mammalia</taxon>
        <taxon>Eutheria</taxon>
        <taxon>Laurasiatheria</taxon>
        <taxon>Artiodactyla</taxon>
        <taxon>Suina</taxon>
        <taxon>Suidae</taxon>
        <taxon>Sus</taxon>
    </lineage>
</organism>
<evidence type="ECO:0000256" key="7">
    <source>
        <dbReference type="ARBA" id="ARBA00023065"/>
    </source>
</evidence>
<evidence type="ECO:0000313" key="16">
    <source>
        <dbReference type="Ensembl" id="ENSSSCP00070050721.1"/>
    </source>
</evidence>
<dbReference type="Pfam" id="PF02931">
    <property type="entry name" value="Neur_chan_LBD"/>
    <property type="match status" value="1"/>
</dbReference>
<dbReference type="PROSITE" id="PS00236">
    <property type="entry name" value="NEUROTR_ION_CHANNEL"/>
    <property type="match status" value="1"/>
</dbReference>
<dbReference type="InterPro" id="IPR006202">
    <property type="entry name" value="Neur_chan_lig-bd"/>
</dbReference>
<keyword evidence="9" id="KW-0869">Chloride channel</keyword>
<evidence type="ECO:0000256" key="13">
    <source>
        <dbReference type="SAM" id="MobiDB-lite"/>
    </source>
</evidence>
<dbReference type="FunFam" id="2.70.170.10:FF:000167">
    <property type="entry name" value="Uncharacterized protein"/>
    <property type="match status" value="1"/>
</dbReference>
<keyword evidence="5" id="KW-0732">Signal</keyword>
<dbReference type="GO" id="GO:0005254">
    <property type="term" value="F:chloride channel activity"/>
    <property type="evidence" value="ECO:0007669"/>
    <property type="project" value="UniProtKB-KW"/>
</dbReference>
<dbReference type="Ensembl" id="ENSSSCT00070059551.1">
    <property type="protein sequence ID" value="ENSSSCP00070050721.1"/>
    <property type="gene ID" value="ENSSSCG00070029625.1"/>
</dbReference>
<evidence type="ECO:0000256" key="10">
    <source>
        <dbReference type="ARBA" id="ARBA00023214"/>
    </source>
</evidence>
<dbReference type="InterPro" id="IPR036734">
    <property type="entry name" value="Neur_chan_lig-bd_sf"/>
</dbReference>
<dbReference type="InterPro" id="IPR038050">
    <property type="entry name" value="Neuro_actylchol_rec"/>
</dbReference>
<feature type="transmembrane region" description="Helical" evidence="12">
    <location>
        <begin position="369"/>
        <end position="386"/>
    </location>
</feature>
<keyword evidence="2 12" id="KW-0813">Transport</keyword>
<evidence type="ECO:0000256" key="3">
    <source>
        <dbReference type="ARBA" id="ARBA00022475"/>
    </source>
</evidence>
<evidence type="ECO:0000256" key="12">
    <source>
        <dbReference type="RuleBase" id="RU000687"/>
    </source>
</evidence>
<comment type="subcellular location">
    <subcellularLocation>
        <location evidence="1">Cell membrane</location>
        <topology evidence="1">Multi-pass membrane protein</topology>
    </subcellularLocation>
</comment>
<evidence type="ECO:0000256" key="9">
    <source>
        <dbReference type="ARBA" id="ARBA00023173"/>
    </source>
</evidence>
<dbReference type="FunFam" id="1.20.58.390:FF:000015">
    <property type="entry name" value="Gamma-aminobutyric acid (GABA-A) receptor, subunit delta"/>
    <property type="match status" value="1"/>
</dbReference>
<keyword evidence="3" id="KW-1003">Cell membrane</keyword>
<feature type="region of interest" description="Disordered" evidence="13">
    <location>
        <begin position="206"/>
        <end position="240"/>
    </location>
</feature>